<comment type="caution">
    <text evidence="2">The sequence shown here is derived from an EMBL/GenBank/DDBJ whole genome shotgun (WGS) entry which is preliminary data.</text>
</comment>
<organism evidence="2 3">
    <name type="scientific">Mycena albidolilacea</name>
    <dbReference type="NCBI Taxonomy" id="1033008"/>
    <lineage>
        <taxon>Eukaryota</taxon>
        <taxon>Fungi</taxon>
        <taxon>Dikarya</taxon>
        <taxon>Basidiomycota</taxon>
        <taxon>Agaricomycotina</taxon>
        <taxon>Agaricomycetes</taxon>
        <taxon>Agaricomycetidae</taxon>
        <taxon>Agaricales</taxon>
        <taxon>Marasmiineae</taxon>
        <taxon>Mycenaceae</taxon>
        <taxon>Mycena</taxon>
    </lineage>
</organism>
<accession>A0AAD6Z7I7</accession>
<keyword evidence="3" id="KW-1185">Reference proteome</keyword>
<protein>
    <submittedName>
        <fullName evidence="2">Uncharacterized protein</fullName>
    </submittedName>
</protein>
<evidence type="ECO:0000313" key="2">
    <source>
        <dbReference type="EMBL" id="KAJ7310761.1"/>
    </source>
</evidence>
<dbReference type="EMBL" id="JARIHO010000077">
    <property type="protein sequence ID" value="KAJ7310761.1"/>
    <property type="molecule type" value="Genomic_DNA"/>
</dbReference>
<proteinExistence type="predicted"/>
<sequence>MSPSHRAQHCLIPTARLLSDPNTATCPDFSSDAFKAIRLQLGGANGDKAAAISNLQTPWKEVNDQLKVQWDTQAASDRQTEETENACLQQEVDHSEADAARIAEEEKLEAEKKRPKLGDCDVNRLKVFTKEAATYGGAEPSSQTDVPKNIPKILPLQFATYPETVHGGTSTPNIATNSMISTPSWHAVEDIEGLPIRLNGSIH</sequence>
<reference evidence="2" key="1">
    <citation type="submission" date="2023-03" db="EMBL/GenBank/DDBJ databases">
        <title>Massive genome expansion in bonnet fungi (Mycena s.s.) driven by repeated elements and novel gene families across ecological guilds.</title>
        <authorList>
            <consortium name="Lawrence Berkeley National Laboratory"/>
            <person name="Harder C.B."/>
            <person name="Miyauchi S."/>
            <person name="Viragh M."/>
            <person name="Kuo A."/>
            <person name="Thoen E."/>
            <person name="Andreopoulos B."/>
            <person name="Lu D."/>
            <person name="Skrede I."/>
            <person name="Drula E."/>
            <person name="Henrissat B."/>
            <person name="Morin E."/>
            <person name="Kohler A."/>
            <person name="Barry K."/>
            <person name="LaButti K."/>
            <person name="Morin E."/>
            <person name="Salamov A."/>
            <person name="Lipzen A."/>
            <person name="Mereny Z."/>
            <person name="Hegedus B."/>
            <person name="Baldrian P."/>
            <person name="Stursova M."/>
            <person name="Weitz H."/>
            <person name="Taylor A."/>
            <person name="Grigoriev I.V."/>
            <person name="Nagy L.G."/>
            <person name="Martin F."/>
            <person name="Kauserud H."/>
        </authorList>
    </citation>
    <scope>NUCLEOTIDE SEQUENCE</scope>
    <source>
        <strain evidence="2">CBHHK002</strain>
    </source>
</reference>
<gene>
    <name evidence="2" type="ORF">DFH08DRAFT_822863</name>
</gene>
<feature type="region of interest" description="Disordered" evidence="1">
    <location>
        <begin position="74"/>
        <end position="98"/>
    </location>
</feature>
<dbReference type="Proteomes" id="UP001218218">
    <property type="component" value="Unassembled WGS sequence"/>
</dbReference>
<evidence type="ECO:0000256" key="1">
    <source>
        <dbReference type="SAM" id="MobiDB-lite"/>
    </source>
</evidence>
<evidence type="ECO:0000313" key="3">
    <source>
        <dbReference type="Proteomes" id="UP001218218"/>
    </source>
</evidence>
<name>A0AAD6Z7I7_9AGAR</name>
<dbReference type="AlphaFoldDB" id="A0AAD6Z7I7"/>